<evidence type="ECO:0000313" key="1">
    <source>
        <dbReference type="EMBL" id="MBE5035420.1"/>
    </source>
</evidence>
<dbReference type="EMBL" id="JADCKA010000004">
    <property type="protein sequence ID" value="MBE5035420.1"/>
    <property type="molecule type" value="Genomic_DNA"/>
</dbReference>
<proteinExistence type="predicted"/>
<dbReference type="Proteomes" id="UP001516588">
    <property type="component" value="Unassembled WGS sequence"/>
</dbReference>
<reference evidence="1 2" key="1">
    <citation type="submission" date="2020-10" db="EMBL/GenBank/DDBJ databases">
        <title>ChiBAC.</title>
        <authorList>
            <person name="Zenner C."/>
            <person name="Hitch T.C.A."/>
            <person name="Clavel T."/>
        </authorList>
    </citation>
    <scope>NUCLEOTIDE SEQUENCE [LARGE SCALE GENOMIC DNA]</scope>
    <source>
        <strain evidence="1 2">DSM 108706</strain>
    </source>
</reference>
<protein>
    <recommendedName>
        <fullName evidence="3">Mannosyl-glycoprotein endo-beta-N-acetylglucosamidase-like domain-containing protein</fullName>
    </recommendedName>
</protein>
<organism evidence="1 2">
    <name type="scientific">Gallibacter intestinalis</name>
    <dbReference type="NCBI Taxonomy" id="2779356"/>
    <lineage>
        <taxon>Bacteria</taxon>
        <taxon>Bacillati</taxon>
        <taxon>Bacillota</taxon>
        <taxon>Clostridia</taxon>
        <taxon>Eubacteriales</taxon>
        <taxon>Eubacteriaceae</taxon>
        <taxon>Gallibacter</taxon>
    </lineage>
</organism>
<keyword evidence="2" id="KW-1185">Reference proteome</keyword>
<name>A0ABR9QX11_9FIRM</name>
<sequence length="155" mass="18280">MSKKKKGTYIPFPFETTKSGRPKKPEAFSSIYYSMLISPAFTSLTASQKTLYMYCKVQYYGEEPVGKPTFSMNKGKWCKKYKLYSEGNAQGFYRDMEALINHGFIDCIYQGALYHRKNRYMFSNRWQQYGQKDYEVPYNVMTYAMYKRAMAANNK</sequence>
<accession>A0ABR9QX11</accession>
<evidence type="ECO:0000313" key="2">
    <source>
        <dbReference type="Proteomes" id="UP001516588"/>
    </source>
</evidence>
<comment type="caution">
    <text evidence="1">The sequence shown here is derived from an EMBL/GenBank/DDBJ whole genome shotgun (WGS) entry which is preliminary data.</text>
</comment>
<evidence type="ECO:0008006" key="3">
    <source>
        <dbReference type="Google" id="ProtNLM"/>
    </source>
</evidence>
<gene>
    <name evidence="1" type="ORF">INF20_03880</name>
</gene>
<dbReference type="RefSeq" id="WP_226385066.1">
    <property type="nucleotide sequence ID" value="NZ_JADCKA010000004.1"/>
</dbReference>